<evidence type="ECO:0000256" key="7">
    <source>
        <dbReference type="ARBA" id="ARBA00007490"/>
    </source>
</evidence>
<evidence type="ECO:0000256" key="1">
    <source>
        <dbReference type="ARBA" id="ARBA00000312"/>
    </source>
</evidence>
<evidence type="ECO:0000256" key="20">
    <source>
        <dbReference type="PIRSR" id="PIRSR006135-2"/>
    </source>
</evidence>
<dbReference type="EC" id="2.7.1.156" evidence="8"/>
<evidence type="ECO:0000256" key="11">
    <source>
        <dbReference type="ARBA" id="ARBA00022679"/>
    </source>
</evidence>
<sequence length="206" mass="24074">MFFIKKYDIIKDIIFKEINMGKIIFFTGGSRSGKSKFAEEYIYEQRYKNKIYFATAIAFDNEMQDRIERHIKRRGNAWKTIEGFKNLISLVKNDIDSTDVILFDCITNFVSNFMIMDRDIDWDKVELSVVQEIEDQIEEEMSNFLEFIKSKKADCVFVTNEIGSGLVPEYPLGRYFRDICGRINQLVAKNSDEAYLAVSGIKVKIK</sequence>
<evidence type="ECO:0000256" key="15">
    <source>
        <dbReference type="ARBA" id="ARBA00023134"/>
    </source>
</evidence>
<evidence type="ECO:0000256" key="6">
    <source>
        <dbReference type="ARBA" id="ARBA00005159"/>
    </source>
</evidence>
<evidence type="ECO:0000256" key="8">
    <source>
        <dbReference type="ARBA" id="ARBA00012016"/>
    </source>
</evidence>
<dbReference type="PANTHER" id="PTHR34848">
    <property type="match status" value="1"/>
</dbReference>
<evidence type="ECO:0000256" key="4">
    <source>
        <dbReference type="ARBA" id="ARBA00003889"/>
    </source>
</evidence>
<keyword evidence="14" id="KW-0067">ATP-binding</keyword>
<comment type="function">
    <text evidence="4">Catalyzes ATP-dependent phosphorylation of adenosylcobinamide and addition of GMP to adenosylcobinamide phosphate.</text>
</comment>
<evidence type="ECO:0000256" key="14">
    <source>
        <dbReference type="ARBA" id="ARBA00022840"/>
    </source>
</evidence>
<reference evidence="21 22" key="1">
    <citation type="submission" date="2010-02" db="EMBL/GenBank/DDBJ databases">
        <authorList>
            <person name="Weinstock G."/>
            <person name="Sodergren E."/>
            <person name="Clifton S."/>
            <person name="Fulton L."/>
            <person name="Fulton B."/>
            <person name="Courtney L."/>
            <person name="Fronick C."/>
            <person name="Harrison M."/>
            <person name="Strong C."/>
            <person name="Farmer C."/>
            <person name="Delahaunty K."/>
            <person name="Markovic C."/>
            <person name="Hall O."/>
            <person name="Minx P."/>
            <person name="Tomlinson C."/>
            <person name="Mitreva M."/>
            <person name="Nelson J."/>
            <person name="Hou S."/>
            <person name="Wollam A."/>
            <person name="Pepin K.H."/>
            <person name="Johnson M."/>
            <person name="Bhonagiri V."/>
            <person name="Zhang X."/>
            <person name="Suruliraj S."/>
            <person name="Warren W."/>
            <person name="Chinwalla A."/>
            <person name="Mardis E.R."/>
            <person name="Wilson R.K."/>
        </authorList>
    </citation>
    <scope>NUCLEOTIDE SEQUENCE [LARGE SCALE GENOMIC DNA]</scope>
    <source>
        <strain evidence="21 22">ATCC 33693</strain>
    </source>
</reference>
<evidence type="ECO:0000256" key="9">
    <source>
        <dbReference type="ARBA" id="ARBA00012523"/>
    </source>
</evidence>
<accession>D4CS46</accession>
<evidence type="ECO:0000256" key="13">
    <source>
        <dbReference type="ARBA" id="ARBA00022777"/>
    </source>
</evidence>
<dbReference type="FunFam" id="3.40.50.300:FF:000632">
    <property type="entry name" value="Bifunctional adenosylcobalamin biosynthesis protein"/>
    <property type="match status" value="1"/>
</dbReference>
<dbReference type="CDD" id="cd00544">
    <property type="entry name" value="CobU"/>
    <property type="match status" value="1"/>
</dbReference>
<name>D4CS46_9FUSO</name>
<evidence type="ECO:0000256" key="19">
    <source>
        <dbReference type="PIRSR" id="PIRSR006135-1"/>
    </source>
</evidence>
<dbReference type="STRING" id="546275.FUSPEROL_00204"/>
<feature type="binding site" evidence="20">
    <location>
        <position position="82"/>
    </location>
    <ligand>
        <name>GTP</name>
        <dbReference type="ChEBI" id="CHEBI:37565"/>
    </ligand>
</feature>
<protein>
    <recommendedName>
        <fullName evidence="18">Bifunctional adenosylcobalamin biosynthesis protein CobU</fullName>
        <ecNumber evidence="8">2.7.1.156</ecNumber>
        <ecNumber evidence="9">2.7.7.62</ecNumber>
    </recommendedName>
    <alternativeName>
        <fullName evidence="16">Adenosylcobinamide kinase</fullName>
    </alternativeName>
    <alternativeName>
        <fullName evidence="17">Adenosylcobinamide-phosphate guanylyltransferase</fullName>
    </alternativeName>
</protein>
<comment type="catalytic activity">
    <reaction evidence="3">
        <text>adenosylcob(III)inamide + GTP = adenosylcob(III)inamide phosphate + GDP + H(+)</text>
        <dbReference type="Rhea" id="RHEA:15765"/>
        <dbReference type="ChEBI" id="CHEBI:2480"/>
        <dbReference type="ChEBI" id="CHEBI:15378"/>
        <dbReference type="ChEBI" id="CHEBI:37565"/>
        <dbReference type="ChEBI" id="CHEBI:58189"/>
        <dbReference type="ChEBI" id="CHEBI:58502"/>
        <dbReference type="EC" id="2.7.1.156"/>
    </reaction>
</comment>
<feature type="binding site" evidence="20">
    <location>
        <begin position="28"/>
        <end position="35"/>
    </location>
    <ligand>
        <name>GTP</name>
        <dbReference type="ChEBI" id="CHEBI:37565"/>
    </ligand>
</feature>
<evidence type="ECO:0000256" key="18">
    <source>
        <dbReference type="ARBA" id="ARBA00073706"/>
    </source>
</evidence>
<dbReference type="InterPro" id="IPR003203">
    <property type="entry name" value="CobU/CobP"/>
</dbReference>
<dbReference type="GO" id="GO:0043752">
    <property type="term" value="F:adenosylcobinamide kinase activity"/>
    <property type="evidence" value="ECO:0007669"/>
    <property type="project" value="UniProtKB-EC"/>
</dbReference>
<comment type="similarity">
    <text evidence="7">Belongs to the CobU/CobP family.</text>
</comment>
<dbReference type="InterPro" id="IPR027417">
    <property type="entry name" value="P-loop_NTPase"/>
</dbReference>
<evidence type="ECO:0000313" key="22">
    <source>
        <dbReference type="Proteomes" id="UP000003748"/>
    </source>
</evidence>
<dbReference type="HOGENOM" id="CLU_094161_0_2_0"/>
<dbReference type="eggNOG" id="COG2087">
    <property type="taxonomic scope" value="Bacteria"/>
</dbReference>
<evidence type="ECO:0000256" key="12">
    <source>
        <dbReference type="ARBA" id="ARBA00022741"/>
    </source>
</evidence>
<dbReference type="EMBL" id="ACJY01000025">
    <property type="protein sequence ID" value="EFE87758.1"/>
    <property type="molecule type" value="Genomic_DNA"/>
</dbReference>
<keyword evidence="15 20" id="KW-0342">GTP-binding</keyword>
<dbReference type="SUPFAM" id="SSF52540">
    <property type="entry name" value="P-loop containing nucleoside triphosphate hydrolases"/>
    <property type="match status" value="1"/>
</dbReference>
<dbReference type="PIRSF" id="PIRSF006135">
    <property type="entry name" value="CobU"/>
    <property type="match status" value="1"/>
</dbReference>
<dbReference type="GO" id="GO:0008820">
    <property type="term" value="F:cobinamide phosphate guanylyltransferase activity"/>
    <property type="evidence" value="ECO:0007669"/>
    <property type="project" value="UniProtKB-EC"/>
</dbReference>
<dbReference type="GO" id="GO:0009236">
    <property type="term" value="P:cobalamin biosynthetic process"/>
    <property type="evidence" value="ECO:0007669"/>
    <property type="project" value="UniProtKB-UniPathway"/>
</dbReference>
<comment type="pathway">
    <text evidence="6">Cofactor biosynthesis; adenosylcobalamin biosynthesis; adenosylcobalamin from cob(II)yrinate a,c-diamide: step 5/7.</text>
</comment>
<dbReference type="EC" id="2.7.7.62" evidence="9"/>
<dbReference type="UniPathway" id="UPA00148">
    <property type="reaction ID" value="UER00236"/>
</dbReference>
<evidence type="ECO:0000256" key="2">
    <source>
        <dbReference type="ARBA" id="ARBA00000711"/>
    </source>
</evidence>
<dbReference type="Proteomes" id="UP000003748">
    <property type="component" value="Unassembled WGS sequence"/>
</dbReference>
<comment type="caution">
    <text evidence="21">The sequence shown here is derived from an EMBL/GenBank/DDBJ whole genome shotgun (WGS) entry which is preliminary data.</text>
</comment>
<dbReference type="PANTHER" id="PTHR34848:SF1">
    <property type="entry name" value="BIFUNCTIONAL ADENOSYLCOBALAMIN BIOSYNTHESIS PROTEIN COBU"/>
    <property type="match status" value="1"/>
</dbReference>
<comment type="catalytic activity">
    <reaction evidence="1">
        <text>adenosylcob(III)inamide + ATP = adenosylcob(III)inamide phosphate + ADP + H(+)</text>
        <dbReference type="Rhea" id="RHEA:15769"/>
        <dbReference type="ChEBI" id="CHEBI:2480"/>
        <dbReference type="ChEBI" id="CHEBI:15378"/>
        <dbReference type="ChEBI" id="CHEBI:30616"/>
        <dbReference type="ChEBI" id="CHEBI:58502"/>
        <dbReference type="ChEBI" id="CHEBI:456216"/>
        <dbReference type="EC" id="2.7.1.156"/>
    </reaction>
</comment>
<dbReference type="Gene3D" id="3.40.50.300">
    <property type="entry name" value="P-loop containing nucleotide triphosphate hydrolases"/>
    <property type="match status" value="1"/>
</dbReference>
<keyword evidence="10" id="KW-0169">Cobalamin biosynthesis</keyword>
<evidence type="ECO:0000256" key="16">
    <source>
        <dbReference type="ARBA" id="ARBA00029570"/>
    </source>
</evidence>
<evidence type="ECO:0000256" key="3">
    <source>
        <dbReference type="ARBA" id="ARBA00001522"/>
    </source>
</evidence>
<organism evidence="21 22">
    <name type="scientific">Fusobacterium periodonticum ATCC 33693</name>
    <dbReference type="NCBI Taxonomy" id="546275"/>
    <lineage>
        <taxon>Bacteria</taxon>
        <taxon>Fusobacteriati</taxon>
        <taxon>Fusobacteriota</taxon>
        <taxon>Fusobacteriia</taxon>
        <taxon>Fusobacteriales</taxon>
        <taxon>Fusobacteriaceae</taxon>
        <taxon>Fusobacterium</taxon>
    </lineage>
</organism>
<keyword evidence="21" id="KW-0548">Nucleotidyltransferase</keyword>
<comment type="pathway">
    <text evidence="5">Cofactor biosynthesis; adenosylcobalamin biosynthesis; adenosylcobalamin from cob(II)yrinate a,c-diamide: step 6/7.</text>
</comment>
<evidence type="ECO:0000313" key="21">
    <source>
        <dbReference type="EMBL" id="EFE87758.1"/>
    </source>
</evidence>
<feature type="binding site" evidence="20">
    <location>
        <begin position="54"/>
        <end position="56"/>
    </location>
    <ligand>
        <name>GTP</name>
        <dbReference type="ChEBI" id="CHEBI:37565"/>
    </ligand>
</feature>
<evidence type="ECO:0000256" key="5">
    <source>
        <dbReference type="ARBA" id="ARBA00004692"/>
    </source>
</evidence>
<dbReference type="GO" id="GO:0005525">
    <property type="term" value="F:GTP binding"/>
    <property type="evidence" value="ECO:0007669"/>
    <property type="project" value="UniProtKB-KW"/>
</dbReference>
<comment type="catalytic activity">
    <reaction evidence="2">
        <text>adenosylcob(III)inamide phosphate + GTP + H(+) = adenosylcob(III)inamide-GDP + diphosphate</text>
        <dbReference type="Rhea" id="RHEA:22712"/>
        <dbReference type="ChEBI" id="CHEBI:15378"/>
        <dbReference type="ChEBI" id="CHEBI:33019"/>
        <dbReference type="ChEBI" id="CHEBI:37565"/>
        <dbReference type="ChEBI" id="CHEBI:58502"/>
        <dbReference type="ChEBI" id="CHEBI:60487"/>
        <dbReference type="EC" id="2.7.7.62"/>
    </reaction>
</comment>
<dbReference type="GO" id="GO:0005524">
    <property type="term" value="F:ATP binding"/>
    <property type="evidence" value="ECO:0007669"/>
    <property type="project" value="UniProtKB-KW"/>
</dbReference>
<dbReference type="AlphaFoldDB" id="D4CS46"/>
<keyword evidence="12 20" id="KW-0547">Nucleotide-binding</keyword>
<evidence type="ECO:0000256" key="10">
    <source>
        <dbReference type="ARBA" id="ARBA00022573"/>
    </source>
</evidence>
<evidence type="ECO:0000256" key="17">
    <source>
        <dbReference type="ARBA" id="ARBA00030571"/>
    </source>
</evidence>
<gene>
    <name evidence="21" type="ORF">FUSPEROL_00204</name>
</gene>
<keyword evidence="13 21" id="KW-0418">Kinase</keyword>
<feature type="binding site" evidence="20">
    <location>
        <position position="104"/>
    </location>
    <ligand>
        <name>GTP</name>
        <dbReference type="ChEBI" id="CHEBI:37565"/>
    </ligand>
</feature>
<dbReference type="Pfam" id="PF02283">
    <property type="entry name" value="CobU"/>
    <property type="match status" value="1"/>
</dbReference>
<keyword evidence="11 21" id="KW-0808">Transferase</keyword>
<feature type="active site" description="GMP-histidine intermediate" evidence="19">
    <location>
        <position position="70"/>
    </location>
</feature>
<proteinExistence type="inferred from homology"/>
<dbReference type="NCBIfam" id="NF004469">
    <property type="entry name" value="PRK05800.1"/>
    <property type="match status" value="1"/>
</dbReference>